<reference evidence="2 4" key="2">
    <citation type="submission" date="2020-08" db="EMBL/GenBank/DDBJ databases">
        <title>Genomic Encyclopedia of Type Strains, Phase IV (KMG-V): Genome sequencing to study the core and pangenomes of soil and plant-associated prokaryotes.</title>
        <authorList>
            <person name="Whitman W."/>
        </authorList>
    </citation>
    <scope>NUCLEOTIDE SEQUENCE [LARGE SCALE GENOMIC DNA]</scope>
    <source>
        <strain evidence="2 4">JPY162</strain>
    </source>
</reference>
<evidence type="ECO:0000313" key="5">
    <source>
        <dbReference type="Proteomes" id="UP000821598"/>
    </source>
</evidence>
<dbReference type="RefSeq" id="WP_176124062.1">
    <property type="nucleotide sequence ID" value="NZ_JACHDE010000005.1"/>
</dbReference>
<dbReference type="EMBL" id="JACHDE010000005">
    <property type="protein sequence ID" value="MBB5401459.1"/>
    <property type="molecule type" value="Genomic_DNA"/>
</dbReference>
<evidence type="ECO:0000313" key="2">
    <source>
        <dbReference type="EMBL" id="MBB5401459.1"/>
    </source>
</evidence>
<feature type="chain" id="PRO_5031356896" evidence="1">
    <location>
        <begin position="30"/>
        <end position="152"/>
    </location>
</feature>
<dbReference type="EMBL" id="VOMC01000026">
    <property type="protein sequence ID" value="NVI06738.1"/>
    <property type="molecule type" value="Genomic_DNA"/>
</dbReference>
<keyword evidence="5" id="KW-1185">Reference proteome</keyword>
<dbReference type="Proteomes" id="UP000821598">
    <property type="component" value="Unassembled WGS sequence"/>
</dbReference>
<sequence>MKAETMRWRTFGRTAAVVALLAAPLAAPAASTVTGGVIRFVGMIVAPPLQISADTAPTGVAVDSASVAGQRFSRTVTFSAPPGVVSGADVALEVNGGTQSRDLVAASFVDGTGHGVLARDGHYAVDRAGGVLSLNARRTDTDTRVTVVVSYD</sequence>
<comment type="caution">
    <text evidence="2">The sequence shown here is derived from an EMBL/GenBank/DDBJ whole genome shotgun (WGS) entry which is preliminary data.</text>
</comment>
<name>A0A7W8P1N1_9BURK</name>
<evidence type="ECO:0000313" key="4">
    <source>
        <dbReference type="Proteomes" id="UP000592820"/>
    </source>
</evidence>
<evidence type="ECO:0000256" key="1">
    <source>
        <dbReference type="SAM" id="SignalP"/>
    </source>
</evidence>
<evidence type="ECO:0000313" key="3">
    <source>
        <dbReference type="EMBL" id="NVI06738.1"/>
    </source>
</evidence>
<dbReference type="Proteomes" id="UP000592820">
    <property type="component" value="Unassembled WGS sequence"/>
</dbReference>
<protein>
    <submittedName>
        <fullName evidence="2">Type 1 fimbria pilin</fullName>
    </submittedName>
</protein>
<proteinExistence type="predicted"/>
<organism evidence="2 4">
    <name type="scientific">Paraburkholderia youngii</name>
    <dbReference type="NCBI Taxonomy" id="2782701"/>
    <lineage>
        <taxon>Bacteria</taxon>
        <taxon>Pseudomonadati</taxon>
        <taxon>Pseudomonadota</taxon>
        <taxon>Betaproteobacteria</taxon>
        <taxon>Burkholderiales</taxon>
        <taxon>Burkholderiaceae</taxon>
        <taxon>Paraburkholderia</taxon>
    </lineage>
</organism>
<reference evidence="3 5" key="1">
    <citation type="submission" date="2019-08" db="EMBL/GenBank/DDBJ databases">
        <title>Paraburkholderia simonii sp. nov. and P. youngii sp. nov. Brazilian and Mexican Mimosa-associated rhizobia.</title>
        <authorList>
            <person name="Mavima L."/>
            <person name="Beukes C.W."/>
            <person name="Palmer M."/>
            <person name="De Meyer S.E."/>
            <person name="James E.K."/>
            <person name="Maluk M."/>
            <person name="Avontuur J.R."/>
            <person name="Chan W.Y."/>
            <person name="Venter S.N."/>
            <person name="Steenkamp E.T."/>
        </authorList>
    </citation>
    <scope>NUCLEOTIDE SEQUENCE [LARGE SCALE GENOMIC DNA]</scope>
    <source>
        <strain evidence="3 5">JPY454</strain>
    </source>
</reference>
<accession>A0A7W8P1N1</accession>
<feature type="signal peptide" evidence="1">
    <location>
        <begin position="1"/>
        <end position="29"/>
    </location>
</feature>
<keyword evidence="1" id="KW-0732">Signal</keyword>
<dbReference type="AlphaFoldDB" id="A0A7W8P1N1"/>
<gene>
    <name evidence="3" type="ORF">FSB64_23815</name>
    <name evidence="2" type="ORF">HDG41_003524</name>
</gene>